<evidence type="ECO:0000313" key="2">
    <source>
        <dbReference type="Proteomes" id="UP000215199"/>
    </source>
</evidence>
<dbReference type="Pfam" id="PF10604">
    <property type="entry name" value="Polyketide_cyc2"/>
    <property type="match status" value="1"/>
</dbReference>
<reference evidence="2" key="1">
    <citation type="submission" date="2017-07" db="EMBL/GenBank/DDBJ databases">
        <title>Comparative genome mining reveals phylogenetic distribution patterns of secondary metabolites in Amycolatopsis.</title>
        <authorList>
            <person name="Adamek M."/>
            <person name="Alanjary M."/>
            <person name="Sales-Ortells H."/>
            <person name="Goodfellow M."/>
            <person name="Bull A.T."/>
            <person name="Kalinowski J."/>
            <person name="Ziemert N."/>
        </authorList>
    </citation>
    <scope>NUCLEOTIDE SEQUENCE [LARGE SCALE GENOMIC DNA]</scope>
    <source>
        <strain evidence="2">H5</strain>
    </source>
</reference>
<dbReference type="InterPro" id="IPR019587">
    <property type="entry name" value="Polyketide_cyclase/dehydratase"/>
</dbReference>
<dbReference type="Proteomes" id="UP000215199">
    <property type="component" value="Unassembled WGS sequence"/>
</dbReference>
<dbReference type="OrthoDB" id="4174486at2"/>
<dbReference type="Gene3D" id="3.30.530.20">
    <property type="match status" value="1"/>
</dbReference>
<accession>A0A229TEK4</accession>
<sequence length="151" mass="17413">MVEVIVEETVSCSPEAFLGLVMDPRRYAEIDRKLGRIDWVRRDGDVTEFRFRSALPGLGPGPKVVSRMTLTPGERVDVQLPERPENRLARRVSTFEAHFECTPVDGGIRVRRRIAFGFTAPLRWFAEPVLRRKLRADVEREVRGAKRLLER</sequence>
<name>A0A229TEK4_9PSEU</name>
<keyword evidence="2" id="KW-1185">Reference proteome</keyword>
<evidence type="ECO:0000313" key="1">
    <source>
        <dbReference type="EMBL" id="OXM69695.1"/>
    </source>
</evidence>
<organism evidence="1 2">
    <name type="scientific">Amycolatopsis vastitatis</name>
    <dbReference type="NCBI Taxonomy" id="1905142"/>
    <lineage>
        <taxon>Bacteria</taxon>
        <taxon>Bacillati</taxon>
        <taxon>Actinomycetota</taxon>
        <taxon>Actinomycetes</taxon>
        <taxon>Pseudonocardiales</taxon>
        <taxon>Pseudonocardiaceae</taxon>
        <taxon>Amycolatopsis</taxon>
    </lineage>
</organism>
<comment type="caution">
    <text evidence="1">The sequence shown here is derived from an EMBL/GenBank/DDBJ whole genome shotgun (WGS) entry which is preliminary data.</text>
</comment>
<protein>
    <recommendedName>
        <fullName evidence="3">Polyketide cyclase</fullName>
    </recommendedName>
</protein>
<evidence type="ECO:0008006" key="3">
    <source>
        <dbReference type="Google" id="ProtNLM"/>
    </source>
</evidence>
<dbReference type="EMBL" id="NMUL01000007">
    <property type="protein sequence ID" value="OXM69695.1"/>
    <property type="molecule type" value="Genomic_DNA"/>
</dbReference>
<proteinExistence type="predicted"/>
<dbReference type="AlphaFoldDB" id="A0A229TEK4"/>
<gene>
    <name evidence="1" type="ORF">CF165_09310</name>
</gene>
<dbReference type="SUPFAM" id="SSF55961">
    <property type="entry name" value="Bet v1-like"/>
    <property type="match status" value="1"/>
</dbReference>
<dbReference type="RefSeq" id="WP_093947019.1">
    <property type="nucleotide sequence ID" value="NZ_NMUL01000007.1"/>
</dbReference>
<dbReference type="InterPro" id="IPR023393">
    <property type="entry name" value="START-like_dom_sf"/>
</dbReference>